<proteinExistence type="predicted"/>
<dbReference type="KEGG" id="pstu:UIB01_22915"/>
<feature type="coiled-coil region" evidence="1">
    <location>
        <begin position="7"/>
        <end position="34"/>
    </location>
</feature>
<dbReference type="Proteomes" id="UP000025238">
    <property type="component" value="Plasmid pLIB119"/>
</dbReference>
<dbReference type="EMBL" id="CP007510">
    <property type="protein sequence ID" value="AHY45235.1"/>
    <property type="molecule type" value="Genomic_DNA"/>
</dbReference>
<dbReference type="AlphaFoldDB" id="A0A023WZP7"/>
<name>A0A023WZP7_STUST</name>
<dbReference type="InterPro" id="IPR035616">
    <property type="entry name" value="MvaT_DBD"/>
</dbReference>
<sequence>MSLITEYRQTEEAIKELQARLANMSNDERLIKEMEFEEKLRGLMADYNKSLRDIIAILDPDSRQRPAAAVPKKRGERKVKTYVNPHTNESISTKGGNHKTLKAWKAEHGSDVVESWVTE</sequence>
<feature type="domain" description="MvaT DNA-binding" evidence="2">
    <location>
        <begin position="80"/>
        <end position="116"/>
    </location>
</feature>
<evidence type="ECO:0000259" key="2">
    <source>
        <dbReference type="Pfam" id="PF22055"/>
    </source>
</evidence>
<dbReference type="Pfam" id="PF22055">
    <property type="entry name" value="MvaT_DBD"/>
    <property type="match status" value="1"/>
</dbReference>
<dbReference type="CDD" id="cd16170">
    <property type="entry name" value="MvaT_DBD"/>
    <property type="match status" value="1"/>
</dbReference>
<reference evidence="3 4" key="1">
    <citation type="submission" date="2014-03" db="EMBL/GenBank/DDBJ databases">
        <title>Complete genome sequence of Pseudomonas stutzeri 19SMN4.</title>
        <authorList>
            <person name="Brunet-Galmes I."/>
            <person name="Nogales B."/>
            <person name="Busquets A."/>
            <person name="Pena A."/>
            <person name="Gomila M."/>
            <person name="Garcia-Valdes E."/>
            <person name="Lalucat J."/>
            <person name="Bennasar A."/>
            <person name="Bosch R."/>
        </authorList>
    </citation>
    <scope>NUCLEOTIDE SEQUENCE [LARGE SCALE GENOMIC DNA]</scope>
    <source>
        <strain evidence="3 4">19SMN4</strain>
        <plasmid evidence="4">Plasmid pLIB119</plasmid>
    </source>
</reference>
<gene>
    <name evidence="3" type="ORF">UIB01_22915</name>
</gene>
<dbReference type="PATRIC" id="fig|316.97.peg.4591"/>
<evidence type="ECO:0000313" key="3">
    <source>
        <dbReference type="EMBL" id="AHY45235.1"/>
    </source>
</evidence>
<organism evidence="3 4">
    <name type="scientific">Stutzerimonas stutzeri</name>
    <name type="common">Pseudomonas stutzeri</name>
    <dbReference type="NCBI Taxonomy" id="316"/>
    <lineage>
        <taxon>Bacteria</taxon>
        <taxon>Pseudomonadati</taxon>
        <taxon>Pseudomonadota</taxon>
        <taxon>Gammaproteobacteria</taxon>
        <taxon>Pseudomonadales</taxon>
        <taxon>Pseudomonadaceae</taxon>
        <taxon>Stutzerimonas</taxon>
    </lineage>
</organism>
<keyword evidence="1" id="KW-0175">Coiled coil</keyword>
<evidence type="ECO:0000313" key="4">
    <source>
        <dbReference type="Proteomes" id="UP000025238"/>
    </source>
</evidence>
<protein>
    <submittedName>
        <fullName evidence="3">H-NS histone</fullName>
    </submittedName>
</protein>
<accession>A0A023WZP7</accession>
<evidence type="ECO:0000256" key="1">
    <source>
        <dbReference type="SAM" id="Coils"/>
    </source>
</evidence>
<keyword evidence="3" id="KW-0614">Plasmid</keyword>
<dbReference type="NCBIfam" id="NF041859">
    <property type="entry name" value="silencer_MvaTU"/>
    <property type="match status" value="1"/>
</dbReference>
<geneLocation type="plasmid" evidence="3 4">
    <name>pLIB119</name>
</geneLocation>